<keyword evidence="8" id="KW-0406">Ion transport</keyword>
<feature type="transmembrane region" description="Helical" evidence="12">
    <location>
        <begin position="112"/>
        <end position="137"/>
    </location>
</feature>
<evidence type="ECO:0000256" key="11">
    <source>
        <dbReference type="RuleBase" id="RU362091"/>
    </source>
</evidence>
<evidence type="ECO:0008006" key="15">
    <source>
        <dbReference type="Google" id="ProtNLM"/>
    </source>
</evidence>
<keyword evidence="9 12" id="KW-0472">Membrane</keyword>
<feature type="non-terminal residue" evidence="13">
    <location>
        <position position="1"/>
    </location>
</feature>
<feature type="transmembrane region" description="Helical" evidence="12">
    <location>
        <begin position="21"/>
        <end position="41"/>
    </location>
</feature>
<organism evidence="13 14">
    <name type="scientific">Rotaria socialis</name>
    <dbReference type="NCBI Taxonomy" id="392032"/>
    <lineage>
        <taxon>Eukaryota</taxon>
        <taxon>Metazoa</taxon>
        <taxon>Spiralia</taxon>
        <taxon>Gnathifera</taxon>
        <taxon>Rotifera</taxon>
        <taxon>Eurotatoria</taxon>
        <taxon>Bdelloidea</taxon>
        <taxon>Philodinida</taxon>
        <taxon>Philodinidae</taxon>
        <taxon>Rotaria</taxon>
    </lineage>
</organism>
<evidence type="ECO:0000256" key="2">
    <source>
        <dbReference type="ARBA" id="ARBA00006434"/>
    </source>
</evidence>
<reference evidence="13" key="1">
    <citation type="submission" date="2021-02" db="EMBL/GenBank/DDBJ databases">
        <authorList>
            <person name="Nowell W R."/>
        </authorList>
    </citation>
    <scope>NUCLEOTIDE SEQUENCE</scope>
</reference>
<keyword evidence="5 12" id="KW-0812">Transmembrane</keyword>
<feature type="transmembrane region" description="Helical" evidence="12">
    <location>
        <begin position="73"/>
        <end position="91"/>
    </location>
</feature>
<dbReference type="GO" id="GO:0006814">
    <property type="term" value="P:sodium ion transport"/>
    <property type="evidence" value="ECO:0007669"/>
    <property type="project" value="UniProtKB-KW"/>
</dbReference>
<protein>
    <recommendedName>
        <fullName evidence="15">Sodium-coupled monocarboxylate transporter 2</fullName>
    </recommendedName>
</protein>
<dbReference type="InterPro" id="IPR051163">
    <property type="entry name" value="Sodium:Solute_Symporter_SSF"/>
</dbReference>
<keyword evidence="4" id="KW-1003">Cell membrane</keyword>
<evidence type="ECO:0000256" key="10">
    <source>
        <dbReference type="ARBA" id="ARBA00023201"/>
    </source>
</evidence>
<evidence type="ECO:0000256" key="9">
    <source>
        <dbReference type="ARBA" id="ARBA00023136"/>
    </source>
</evidence>
<evidence type="ECO:0000256" key="5">
    <source>
        <dbReference type="ARBA" id="ARBA00022692"/>
    </source>
</evidence>
<evidence type="ECO:0000256" key="4">
    <source>
        <dbReference type="ARBA" id="ARBA00022475"/>
    </source>
</evidence>
<evidence type="ECO:0000256" key="3">
    <source>
        <dbReference type="ARBA" id="ARBA00022448"/>
    </source>
</evidence>
<dbReference type="PROSITE" id="PS50283">
    <property type="entry name" value="NA_SOLUT_SYMP_3"/>
    <property type="match status" value="1"/>
</dbReference>
<dbReference type="PANTHER" id="PTHR42985">
    <property type="entry name" value="SODIUM-COUPLED MONOCARBOXYLATE TRANSPORTER"/>
    <property type="match status" value="1"/>
</dbReference>
<proteinExistence type="inferred from homology"/>
<evidence type="ECO:0000256" key="12">
    <source>
        <dbReference type="SAM" id="Phobius"/>
    </source>
</evidence>
<dbReference type="Proteomes" id="UP000663848">
    <property type="component" value="Unassembled WGS sequence"/>
</dbReference>
<dbReference type="EMBL" id="CAJOBR010009304">
    <property type="protein sequence ID" value="CAF4891178.1"/>
    <property type="molecule type" value="Genomic_DNA"/>
</dbReference>
<dbReference type="GO" id="GO:0015293">
    <property type="term" value="F:symporter activity"/>
    <property type="evidence" value="ECO:0007669"/>
    <property type="project" value="TreeGrafter"/>
</dbReference>
<name>A0A821UJQ2_9BILA</name>
<evidence type="ECO:0000313" key="13">
    <source>
        <dbReference type="EMBL" id="CAF4891178.1"/>
    </source>
</evidence>
<dbReference type="PANTHER" id="PTHR42985:SF40">
    <property type="entry name" value="LD47995P-RELATED"/>
    <property type="match status" value="1"/>
</dbReference>
<dbReference type="InterPro" id="IPR001734">
    <property type="entry name" value="Na/solute_symporter"/>
</dbReference>
<sequence length="162" mass="18173">ARKFNRYSYIYGGMKAIIWTDVLQALVMYTGVCVAIIYGLILVGGFKQAFSIASQGDRIEFDNLSVDPRTRHTVWPILFGNSFNALLTYGFNQMQVQRYMCVKSTRGAQTTIFINIIGVACLILLSGLMGVIPYVYYSGCDPYTAGYIQSVDQIFPHFIMDA</sequence>
<dbReference type="Gene3D" id="1.20.1730.10">
    <property type="entry name" value="Sodium/glucose cotransporter"/>
    <property type="match status" value="1"/>
</dbReference>
<evidence type="ECO:0000313" key="14">
    <source>
        <dbReference type="Proteomes" id="UP000663848"/>
    </source>
</evidence>
<evidence type="ECO:0000256" key="7">
    <source>
        <dbReference type="ARBA" id="ARBA00023053"/>
    </source>
</evidence>
<comment type="caution">
    <text evidence="13">The sequence shown here is derived from an EMBL/GenBank/DDBJ whole genome shotgun (WGS) entry which is preliminary data.</text>
</comment>
<evidence type="ECO:0000256" key="8">
    <source>
        <dbReference type="ARBA" id="ARBA00023065"/>
    </source>
</evidence>
<keyword evidence="6 12" id="KW-1133">Transmembrane helix</keyword>
<dbReference type="InterPro" id="IPR038377">
    <property type="entry name" value="Na/Glc_symporter_sf"/>
</dbReference>
<keyword evidence="7" id="KW-0915">Sodium</keyword>
<keyword evidence="10" id="KW-0739">Sodium transport</keyword>
<evidence type="ECO:0000256" key="6">
    <source>
        <dbReference type="ARBA" id="ARBA00022989"/>
    </source>
</evidence>
<gene>
    <name evidence="13" type="ORF">QYT958_LOCUS30103</name>
</gene>
<keyword evidence="3" id="KW-0813">Transport</keyword>
<dbReference type="Pfam" id="PF00474">
    <property type="entry name" value="SSF"/>
    <property type="match status" value="1"/>
</dbReference>
<comment type="subcellular location">
    <subcellularLocation>
        <location evidence="1">Cell membrane</location>
        <topology evidence="1">Multi-pass membrane protein</topology>
    </subcellularLocation>
</comment>
<evidence type="ECO:0000256" key="1">
    <source>
        <dbReference type="ARBA" id="ARBA00004651"/>
    </source>
</evidence>
<dbReference type="GO" id="GO:0005886">
    <property type="term" value="C:plasma membrane"/>
    <property type="evidence" value="ECO:0007669"/>
    <property type="project" value="UniProtKB-SubCell"/>
</dbReference>
<comment type="similarity">
    <text evidence="2 11">Belongs to the sodium:solute symporter (SSF) (TC 2.A.21) family.</text>
</comment>
<accession>A0A821UJQ2</accession>
<dbReference type="AlphaFoldDB" id="A0A821UJQ2"/>